<organism evidence="1 2">
    <name type="scientific">Porites lobata</name>
    <dbReference type="NCBI Taxonomy" id="104759"/>
    <lineage>
        <taxon>Eukaryota</taxon>
        <taxon>Metazoa</taxon>
        <taxon>Cnidaria</taxon>
        <taxon>Anthozoa</taxon>
        <taxon>Hexacorallia</taxon>
        <taxon>Scleractinia</taxon>
        <taxon>Fungiina</taxon>
        <taxon>Poritidae</taxon>
        <taxon>Porites</taxon>
    </lineage>
</organism>
<name>A0ABN8S285_9CNID</name>
<sequence length="213" mass="24457">MTDREQAGKEEQAQVLYKKTTFEKVSTSTQNAIIDNILEEMFPANQTAYQKISALAKKQIRERICVVHLRHKRTEREIIFISYHNILKGEGGDLGICKTRASSVCQIIAKIHESSKCCVIAGADLNCKNFDRTNVTVPVYKATPGREKISKVDFFILPKKSTEKWTVEAFDIFPQERRAPFYIELRSLLNYHVEGEYKKAFDHDPLTLSLKID</sequence>
<proteinExistence type="predicted"/>
<reference evidence="1 2" key="1">
    <citation type="submission" date="2022-05" db="EMBL/GenBank/DDBJ databases">
        <authorList>
            <consortium name="Genoscope - CEA"/>
            <person name="William W."/>
        </authorList>
    </citation>
    <scope>NUCLEOTIDE SEQUENCE [LARGE SCALE GENOMIC DNA]</scope>
</reference>
<comment type="caution">
    <text evidence="1">The sequence shown here is derived from an EMBL/GenBank/DDBJ whole genome shotgun (WGS) entry which is preliminary data.</text>
</comment>
<evidence type="ECO:0000313" key="2">
    <source>
        <dbReference type="Proteomes" id="UP001159405"/>
    </source>
</evidence>
<protein>
    <recommendedName>
        <fullName evidence="3">Endonuclease/exonuclease/phosphatase domain-containing protein</fullName>
    </recommendedName>
</protein>
<dbReference type="Gene3D" id="3.60.10.10">
    <property type="entry name" value="Endonuclease/exonuclease/phosphatase"/>
    <property type="match status" value="1"/>
</dbReference>
<dbReference type="EMBL" id="CALNXK010000446">
    <property type="protein sequence ID" value="CAH3185836.1"/>
    <property type="molecule type" value="Genomic_DNA"/>
</dbReference>
<dbReference type="InterPro" id="IPR036691">
    <property type="entry name" value="Endo/exonu/phosph_ase_sf"/>
</dbReference>
<accession>A0ABN8S285</accession>
<evidence type="ECO:0000313" key="1">
    <source>
        <dbReference type="EMBL" id="CAH3185836.1"/>
    </source>
</evidence>
<gene>
    <name evidence="1" type="ORF">PLOB_00033445</name>
</gene>
<dbReference type="Proteomes" id="UP001159405">
    <property type="component" value="Unassembled WGS sequence"/>
</dbReference>
<keyword evidence="2" id="KW-1185">Reference proteome</keyword>
<evidence type="ECO:0008006" key="3">
    <source>
        <dbReference type="Google" id="ProtNLM"/>
    </source>
</evidence>